<proteinExistence type="predicted"/>
<evidence type="ECO:0000313" key="2">
    <source>
        <dbReference type="WBParaSite" id="JU765_v2.g2050.t1"/>
    </source>
</evidence>
<name>A0AC34QYG3_9BILA</name>
<reference evidence="2" key="1">
    <citation type="submission" date="2022-11" db="UniProtKB">
        <authorList>
            <consortium name="WormBaseParasite"/>
        </authorList>
    </citation>
    <scope>IDENTIFICATION</scope>
</reference>
<sequence length="178" mass="19884">MEDAATNTDPPKVTTIGDTSHELKIFKTKKPIKECKDERALTSKKSTKESPTKNFFRKMGFGTKSASVSPTKELGKVKTRRASEQRLNSTKITKPLPKIDAEKSKKDAEPKIETKEVEEATEIVAEKKCDSPHDNIQPINEKGTESDARVTQTIIMKKKNLHEESAEAVIMEMIEGLV</sequence>
<accession>A0AC34QYG3</accession>
<dbReference type="WBParaSite" id="JU765_v2.g2050.t1">
    <property type="protein sequence ID" value="JU765_v2.g2050.t1"/>
    <property type="gene ID" value="JU765_v2.g2050"/>
</dbReference>
<organism evidence="1 2">
    <name type="scientific">Panagrolaimus sp. JU765</name>
    <dbReference type="NCBI Taxonomy" id="591449"/>
    <lineage>
        <taxon>Eukaryota</taxon>
        <taxon>Metazoa</taxon>
        <taxon>Ecdysozoa</taxon>
        <taxon>Nematoda</taxon>
        <taxon>Chromadorea</taxon>
        <taxon>Rhabditida</taxon>
        <taxon>Tylenchina</taxon>
        <taxon>Panagrolaimomorpha</taxon>
        <taxon>Panagrolaimoidea</taxon>
        <taxon>Panagrolaimidae</taxon>
        <taxon>Panagrolaimus</taxon>
    </lineage>
</organism>
<dbReference type="Proteomes" id="UP000887576">
    <property type="component" value="Unplaced"/>
</dbReference>
<protein>
    <submittedName>
        <fullName evidence="2">Uncharacterized protein</fullName>
    </submittedName>
</protein>
<evidence type="ECO:0000313" key="1">
    <source>
        <dbReference type="Proteomes" id="UP000887576"/>
    </source>
</evidence>